<dbReference type="OrthoDB" id="9813965at2"/>
<dbReference type="CDD" id="cd00371">
    <property type="entry name" value="HMA"/>
    <property type="match status" value="1"/>
</dbReference>
<accession>A0A1H0XKK3</accession>
<organism evidence="2 3">
    <name type="scientific">Crystallibacter crystallopoietes</name>
    <dbReference type="NCBI Taxonomy" id="37928"/>
    <lineage>
        <taxon>Bacteria</taxon>
        <taxon>Bacillati</taxon>
        <taxon>Actinomycetota</taxon>
        <taxon>Actinomycetes</taxon>
        <taxon>Micrococcales</taxon>
        <taxon>Micrococcaceae</taxon>
        <taxon>Crystallibacter</taxon>
    </lineage>
</organism>
<dbReference type="STRING" id="37928.SAMN04489742_0083"/>
<dbReference type="InterPro" id="IPR036163">
    <property type="entry name" value="HMA_dom_sf"/>
</dbReference>
<evidence type="ECO:0000313" key="2">
    <source>
        <dbReference type="EMBL" id="SDQ03413.1"/>
    </source>
</evidence>
<dbReference type="SUPFAM" id="SSF55008">
    <property type="entry name" value="HMA, heavy metal-associated domain"/>
    <property type="match status" value="1"/>
</dbReference>
<gene>
    <name evidence="2" type="ORF">SAMN04489742_0083</name>
</gene>
<reference evidence="2 3" key="1">
    <citation type="submission" date="2016-10" db="EMBL/GenBank/DDBJ databases">
        <authorList>
            <person name="de Groot N.N."/>
        </authorList>
    </citation>
    <scope>NUCLEOTIDE SEQUENCE [LARGE SCALE GENOMIC DNA]</scope>
    <source>
        <strain evidence="2 3">DSM 20117</strain>
    </source>
</reference>
<feature type="domain" description="HMA" evidence="1">
    <location>
        <begin position="40"/>
        <end position="108"/>
    </location>
</feature>
<dbReference type="GO" id="GO:0046872">
    <property type="term" value="F:metal ion binding"/>
    <property type="evidence" value="ECO:0007669"/>
    <property type="project" value="InterPro"/>
</dbReference>
<dbReference type="Gene3D" id="3.30.70.100">
    <property type="match status" value="1"/>
</dbReference>
<evidence type="ECO:0000313" key="3">
    <source>
        <dbReference type="Proteomes" id="UP000181917"/>
    </source>
</evidence>
<proteinExistence type="predicted"/>
<dbReference type="InterPro" id="IPR006121">
    <property type="entry name" value="HMA_dom"/>
</dbReference>
<dbReference type="AlphaFoldDB" id="A0A1H0XKK3"/>
<name>A0A1H0XKK3_9MICC</name>
<keyword evidence="3" id="KW-1185">Reference proteome</keyword>
<dbReference type="EMBL" id="FNKH01000001">
    <property type="protein sequence ID" value="SDQ03413.1"/>
    <property type="molecule type" value="Genomic_DNA"/>
</dbReference>
<dbReference type="RefSeq" id="WP_011776930.1">
    <property type="nucleotide sequence ID" value="NZ_FNKH01000001.1"/>
</dbReference>
<dbReference type="PROSITE" id="PS50846">
    <property type="entry name" value="HMA_2"/>
    <property type="match status" value="1"/>
</dbReference>
<protein>
    <submittedName>
        <fullName evidence="2">Copper chaperone CopZ</fullName>
    </submittedName>
</protein>
<dbReference type="Pfam" id="PF00403">
    <property type="entry name" value="HMA"/>
    <property type="match status" value="1"/>
</dbReference>
<dbReference type="Proteomes" id="UP000181917">
    <property type="component" value="Unassembled WGS sequence"/>
</dbReference>
<evidence type="ECO:0000259" key="1">
    <source>
        <dbReference type="PROSITE" id="PS50846"/>
    </source>
</evidence>
<sequence>MCGTSNHELPLVQASNGCACCSPQQGAGNQPAARQESGLPAAQFQVAGMTCGHCVSSVSEELGRLEGVSDVQVALVPGGSSTVTIYGSEKPAPEAVRAAVAEAGYELTSTV</sequence>